<dbReference type="PANTHER" id="PTHR14859">
    <property type="entry name" value="CALCOFLUOR WHITE HYPERSENSITIVE PROTEIN PRECURSOR"/>
    <property type="match status" value="1"/>
</dbReference>
<dbReference type="InterPro" id="IPR051916">
    <property type="entry name" value="GPI-anchor_lipid_remodeler"/>
</dbReference>
<dbReference type="Pfam" id="PF03372">
    <property type="entry name" value="Exo_endo_phos"/>
    <property type="match status" value="1"/>
</dbReference>
<dbReference type="InterPro" id="IPR036691">
    <property type="entry name" value="Endo/exonu/phosph_ase_sf"/>
</dbReference>
<accession>A0ABT4DWK8</accession>
<dbReference type="RefSeq" id="WP_254912073.1">
    <property type="nucleotide sequence ID" value="NZ_JAMDLV010000010.1"/>
</dbReference>
<comment type="caution">
    <text evidence="2">The sequence shown here is derived from an EMBL/GenBank/DDBJ whole genome shotgun (WGS) entry which is preliminary data.</text>
</comment>
<name>A0ABT4DWK8_9BACL</name>
<gene>
    <name evidence="2" type="ORF">M5X09_12365</name>
</gene>
<evidence type="ECO:0000313" key="2">
    <source>
        <dbReference type="EMBL" id="MCY9520468.1"/>
    </source>
</evidence>
<keyword evidence="2" id="KW-0255">Endonuclease</keyword>
<evidence type="ECO:0000259" key="1">
    <source>
        <dbReference type="Pfam" id="PF03372"/>
    </source>
</evidence>
<evidence type="ECO:0000313" key="3">
    <source>
        <dbReference type="Proteomes" id="UP001207626"/>
    </source>
</evidence>
<proteinExistence type="predicted"/>
<dbReference type="SUPFAM" id="SSF56219">
    <property type="entry name" value="DNase I-like"/>
    <property type="match status" value="1"/>
</dbReference>
<dbReference type="PANTHER" id="PTHR14859:SF15">
    <property type="entry name" value="ENDONUCLEASE_EXONUCLEASE_PHOSPHATASE DOMAIN-CONTAINING PROTEIN"/>
    <property type="match status" value="1"/>
</dbReference>
<feature type="domain" description="Endonuclease/exonuclease/phosphatase" evidence="1">
    <location>
        <begin position="12"/>
        <end position="234"/>
    </location>
</feature>
<reference evidence="2 3" key="1">
    <citation type="submission" date="2022-05" db="EMBL/GenBank/DDBJ databases">
        <title>Genome Sequencing of Bee-Associated Microbes.</title>
        <authorList>
            <person name="Dunlap C."/>
        </authorList>
    </citation>
    <scope>NUCLEOTIDE SEQUENCE [LARGE SCALE GENOMIC DNA]</scope>
    <source>
        <strain evidence="2 3">NRRL NRS-1438</strain>
    </source>
</reference>
<keyword evidence="3" id="KW-1185">Reference proteome</keyword>
<dbReference type="InterPro" id="IPR005135">
    <property type="entry name" value="Endo/exonuclease/phosphatase"/>
</dbReference>
<keyword evidence="2" id="KW-0378">Hydrolase</keyword>
<dbReference type="GO" id="GO:0004519">
    <property type="term" value="F:endonuclease activity"/>
    <property type="evidence" value="ECO:0007669"/>
    <property type="project" value="UniProtKB-KW"/>
</dbReference>
<dbReference type="Gene3D" id="3.60.10.10">
    <property type="entry name" value="Endonuclease/exonuclease/phosphatase"/>
    <property type="match status" value="1"/>
</dbReference>
<dbReference type="Proteomes" id="UP001207626">
    <property type="component" value="Unassembled WGS sequence"/>
</dbReference>
<keyword evidence="2" id="KW-0540">Nuclease</keyword>
<sequence>MMIQIQASLTVMSYNIQHGRGMDDRYDPVRIANVIRDSGADIIGLQEVDRHFADRSNYEDTIAVLAGHLEMNYAYGANLDWAPEPGRSERRQYGIAVLSKFPIVMQRHYLLNSFGNEQRGLLETEIDVKGTRLFFYAAHLGLEENERMAQTEKILEIAAARAGSAIVAGDFNAYPDGPEITNMTREFRNVFADVPMAYTYPAGNAAETIDYILIGSEVFIGERREVIQTLASDHYPIAASLSLSRRR</sequence>
<organism evidence="2 3">
    <name type="scientific">Paenibacillus apiarius</name>
    <dbReference type="NCBI Taxonomy" id="46240"/>
    <lineage>
        <taxon>Bacteria</taxon>
        <taxon>Bacillati</taxon>
        <taxon>Bacillota</taxon>
        <taxon>Bacilli</taxon>
        <taxon>Bacillales</taxon>
        <taxon>Paenibacillaceae</taxon>
        <taxon>Paenibacillus</taxon>
    </lineage>
</organism>
<protein>
    <submittedName>
        <fullName evidence="2">Endonuclease/exonuclease/phosphatase family protein</fullName>
    </submittedName>
</protein>
<dbReference type="EMBL" id="JAMDLW010000015">
    <property type="protein sequence ID" value="MCY9520468.1"/>
    <property type="molecule type" value="Genomic_DNA"/>
</dbReference>